<keyword evidence="1" id="KW-0614">Plasmid</keyword>
<proteinExistence type="predicted"/>
<dbReference type="InterPro" id="IPR055927">
    <property type="entry name" value="DUF7504"/>
</dbReference>
<dbReference type="EMBL" id="CP073368">
    <property type="protein sequence ID" value="QUJ74306.1"/>
    <property type="molecule type" value="Genomic_DNA"/>
</dbReference>
<dbReference type="Pfam" id="PF24336">
    <property type="entry name" value="DUF7504"/>
    <property type="match status" value="1"/>
</dbReference>
<name>A0A8T8KGU5_9EURY</name>
<dbReference type="AlphaFoldDB" id="A0A8T8KGU5"/>
<organism evidence="1 2">
    <name type="scientific">Haloarcula marismortui ATCC 33800</name>
    <dbReference type="NCBI Taxonomy" id="662476"/>
    <lineage>
        <taxon>Archaea</taxon>
        <taxon>Methanobacteriati</taxon>
        <taxon>Methanobacteriota</taxon>
        <taxon>Stenosarchaea group</taxon>
        <taxon>Halobacteria</taxon>
        <taxon>Halobacteriales</taxon>
        <taxon>Haloarculaceae</taxon>
        <taxon>Haloarcula</taxon>
    </lineage>
</organism>
<dbReference type="GeneID" id="64824859"/>
<dbReference type="RefSeq" id="WP_152418998.1">
    <property type="nucleotide sequence ID" value="NZ_AOLR01000046.1"/>
</dbReference>
<protein>
    <recommendedName>
        <fullName evidence="3">KaiC-like domain-containing protein</fullName>
    </recommendedName>
</protein>
<evidence type="ECO:0008006" key="3">
    <source>
        <dbReference type="Google" id="ProtNLM"/>
    </source>
</evidence>
<evidence type="ECO:0000313" key="2">
    <source>
        <dbReference type="Proteomes" id="UP000682967"/>
    </source>
</evidence>
<gene>
    <name evidence="1" type="ORF">KDQ40_17845</name>
</gene>
<dbReference type="Proteomes" id="UP000682967">
    <property type="component" value="Plasmid pHsi540"/>
</dbReference>
<geneLocation type="plasmid" evidence="1 2">
    <name>pHsi540</name>
</geneLocation>
<evidence type="ECO:0000313" key="1">
    <source>
        <dbReference type="EMBL" id="QUJ74306.1"/>
    </source>
</evidence>
<reference evidence="1" key="1">
    <citation type="submission" date="2021-04" db="EMBL/GenBank/DDBJ databases">
        <title>Complete Genome sequence and Methylome Analysis of the Haloarchaeon Haloarcula sinaiiensis.</title>
        <authorList>
            <person name="Fomenkov A."/>
            <person name="DasSarma P."/>
            <person name="DasSarma S."/>
            <person name="Roberts R.J."/>
        </authorList>
    </citation>
    <scope>NUCLEOTIDE SEQUENCE</scope>
    <source>
        <strain evidence="1">ATCC 33800</strain>
        <plasmid evidence="1">pHsi540</plasmid>
    </source>
</reference>
<dbReference type="KEGG" id="hsin:KDQ40_17845"/>
<sequence>MTNTDSTTKDVDLLSDTLSGSTVLVAHADDPSQSAVSLRILETRGAAADTAFVVTTTEGVDQTIATYEQLGTRTARPSLRIIDTVSEQQSISALYDETPAVFIPSPGDLERLVIALSELTENMGTKTGDRHLIVRSLSPILAAAPIDHVGTVIERITGLQSESGLCLLGFNYTVHDEKTMKAVADHVDGILWINQATNEFDFEYQSVHNRYDQTSLQNTSNK</sequence>
<accession>A0A8T8KGU5</accession>
<dbReference type="OrthoDB" id="204717at2157"/>